<reference evidence="1" key="1">
    <citation type="submission" date="2020-05" db="EMBL/GenBank/DDBJ databases">
        <title>Phylogenomic resolution of chytrid fungi.</title>
        <authorList>
            <person name="Stajich J.E."/>
            <person name="Amses K."/>
            <person name="Simmons R."/>
            <person name="Seto K."/>
            <person name="Myers J."/>
            <person name="Bonds A."/>
            <person name="Quandt C.A."/>
            <person name="Barry K."/>
            <person name="Liu P."/>
            <person name="Grigoriev I."/>
            <person name="Longcore J.E."/>
            <person name="James T.Y."/>
        </authorList>
    </citation>
    <scope>NUCLEOTIDE SEQUENCE</scope>
    <source>
        <strain evidence="1">JEL0513</strain>
    </source>
</reference>
<evidence type="ECO:0000313" key="2">
    <source>
        <dbReference type="Proteomes" id="UP001211907"/>
    </source>
</evidence>
<comment type="caution">
    <text evidence="1">The sequence shown here is derived from an EMBL/GenBank/DDBJ whole genome shotgun (WGS) entry which is preliminary data.</text>
</comment>
<name>A0AAD5XGU4_9FUNG</name>
<keyword evidence="2" id="KW-1185">Reference proteome</keyword>
<organism evidence="1 2">
    <name type="scientific">Physocladia obscura</name>
    <dbReference type="NCBI Taxonomy" id="109957"/>
    <lineage>
        <taxon>Eukaryota</taxon>
        <taxon>Fungi</taxon>
        <taxon>Fungi incertae sedis</taxon>
        <taxon>Chytridiomycota</taxon>
        <taxon>Chytridiomycota incertae sedis</taxon>
        <taxon>Chytridiomycetes</taxon>
        <taxon>Chytridiales</taxon>
        <taxon>Chytriomycetaceae</taxon>
        <taxon>Physocladia</taxon>
    </lineage>
</organism>
<dbReference type="AlphaFoldDB" id="A0AAD5XGU4"/>
<gene>
    <name evidence="1" type="ORF">HK100_000607</name>
</gene>
<evidence type="ECO:0000313" key="1">
    <source>
        <dbReference type="EMBL" id="KAJ3118503.1"/>
    </source>
</evidence>
<proteinExistence type="predicted"/>
<protein>
    <submittedName>
        <fullName evidence="1">Uncharacterized protein</fullName>
    </submittedName>
</protein>
<dbReference type="EMBL" id="JADGJH010001120">
    <property type="protein sequence ID" value="KAJ3118503.1"/>
    <property type="molecule type" value="Genomic_DNA"/>
</dbReference>
<dbReference type="Proteomes" id="UP001211907">
    <property type="component" value="Unassembled WGS sequence"/>
</dbReference>
<sequence length="412" mass="47113">MIHKREYFRLRIEFHKNGFHEFFKTDCYPSDWIEWLRKVAFIGNMMHNEEEFLLRGLHIASMMANLFVPGFVCVYEVFQLRNKCQRRLAEKNRGTPGSQQVAIAKHVSGRRLLPQVPYSPEVLDKQHDIDRAKKQLAHSRVGMDNRINKIQNIRDQQIPEIRSLMAQLYGTVQPMDSTIVSGTHDKAVSKLQTFLRLTKNMPLYHTAELVMAACELGRIFAEKRLAFAIEATFLPLPAPTGIMPIQQFFLSFVRVNLDTFIAHALGQLPQPVATQFDLINMNIPLAKDSELTLTDLCIDTLKTQLGKIKRSIDQCAQKEKATVMLGKVVEDYMRVGFQIAVAQQKLMLSKDVLSNDLFEVSYTRDSRYENVDKIQVDEHLLNATNFVVIPGLVTEESESKCFAKALILDGPK</sequence>
<accession>A0AAD5XGU4</accession>